<dbReference type="GO" id="GO:0003735">
    <property type="term" value="F:structural constituent of ribosome"/>
    <property type="evidence" value="ECO:0007669"/>
    <property type="project" value="InterPro"/>
</dbReference>
<dbReference type="GO" id="GO:0005743">
    <property type="term" value="C:mitochondrial inner membrane"/>
    <property type="evidence" value="ECO:0007669"/>
    <property type="project" value="UniProtKB-ARBA"/>
</dbReference>
<dbReference type="EMBL" id="KV441553">
    <property type="protein sequence ID" value="OAG04523.1"/>
    <property type="molecule type" value="Genomic_DNA"/>
</dbReference>
<proteinExistence type="inferred from homology"/>
<feature type="domain" description="Large ribosomal subunit protein mL46 N-terminal" evidence="9">
    <location>
        <begin position="61"/>
        <end position="204"/>
    </location>
</feature>
<keyword evidence="11" id="KW-1185">Reference proteome</keyword>
<keyword evidence="3" id="KW-0809">Transit peptide</keyword>
<protein>
    <recommendedName>
        <fullName evidence="7">Large ribosomal subunit protein mL46</fullName>
    </recommendedName>
</protein>
<dbReference type="PANTHER" id="PTHR13124">
    <property type="entry name" value="39S RIBOSOMAL PROTEIN L46, MITOCHONDRIAL PRECURSOR-RELATED"/>
    <property type="match status" value="1"/>
</dbReference>
<dbReference type="OrthoDB" id="414075at2759"/>
<dbReference type="InParanoid" id="A0A177CA44"/>
<evidence type="ECO:0000313" key="10">
    <source>
        <dbReference type="EMBL" id="OAG04523.1"/>
    </source>
</evidence>
<comment type="subcellular location">
    <subcellularLocation>
        <location evidence="1">Mitochondrion</location>
    </subcellularLocation>
</comment>
<name>A0A177CA44_9PLEO</name>
<dbReference type="InterPro" id="IPR021757">
    <property type="entry name" value="Ribosomal_mL46_N"/>
</dbReference>
<dbReference type="STRING" id="1460663.A0A177CA44"/>
<accession>A0A177CA44</accession>
<dbReference type="PANTHER" id="PTHR13124:SF12">
    <property type="entry name" value="LARGE RIBOSOMAL SUBUNIT PROTEIN ML46"/>
    <property type="match status" value="1"/>
</dbReference>
<evidence type="ECO:0000256" key="6">
    <source>
        <dbReference type="ARBA" id="ARBA00023274"/>
    </source>
</evidence>
<dbReference type="AlphaFoldDB" id="A0A177CA44"/>
<keyword evidence="4" id="KW-0689">Ribosomal protein</keyword>
<dbReference type="InterPro" id="IPR033650">
    <property type="entry name" value="Ribosomal_mL46_NUDIX"/>
</dbReference>
<dbReference type="GO" id="GO:0005762">
    <property type="term" value="C:mitochondrial large ribosomal subunit"/>
    <property type="evidence" value="ECO:0007669"/>
    <property type="project" value="TreeGrafter"/>
</dbReference>
<dbReference type="FunCoup" id="A0A177CA44">
    <property type="interactions" value="429"/>
</dbReference>
<dbReference type="Proteomes" id="UP000077069">
    <property type="component" value="Unassembled WGS sequence"/>
</dbReference>
<dbReference type="RefSeq" id="XP_018034888.1">
    <property type="nucleotide sequence ID" value="XM_018175598.1"/>
</dbReference>
<evidence type="ECO:0000256" key="4">
    <source>
        <dbReference type="ARBA" id="ARBA00022980"/>
    </source>
</evidence>
<evidence type="ECO:0000256" key="2">
    <source>
        <dbReference type="ARBA" id="ARBA00009070"/>
    </source>
</evidence>
<sequence length="344" mass="39538">MNAGHQTTRRLAAKAGTPICRSCRDTLSRNYVSAAAAAVQTDSQAAQHIPPVAQASTQTSYGINAGVVLSRPPQITRDLHPFESAFFLYQRRLNERSALPFTRYFYYKDRTPADREWKRKIKQRLTPARDIGRYKGYGDEAWNDEVLIGAKESDFNWQVERLLEDAETTGLEDQPAEAVSSAVTPKKVEHEAVERPMSRVTEADEKNDVKSLNRALQRTLYLLVKDKEGRWMFPQDRLQKETLKEATYRILEYAAGVNMNTWVVGNVPIGHYQHNYTKALKNAAGLDEVGLKTFFMKVRIMAGQANLKENQFDLKDFKWLAKDEIKKEVEEDYWRQIKNMLAER</sequence>
<evidence type="ECO:0000256" key="1">
    <source>
        <dbReference type="ARBA" id="ARBA00004173"/>
    </source>
</evidence>
<dbReference type="CDD" id="cd04661">
    <property type="entry name" value="NUDIX_MRP_L46"/>
    <property type="match status" value="1"/>
</dbReference>
<reference evidence="10 11" key="1">
    <citation type="submission" date="2016-05" db="EMBL/GenBank/DDBJ databases">
        <title>Comparative analysis of secretome profiles of manganese(II)-oxidizing ascomycete fungi.</title>
        <authorList>
            <consortium name="DOE Joint Genome Institute"/>
            <person name="Zeiner C.A."/>
            <person name="Purvine S.O."/>
            <person name="Zink E.M."/>
            <person name="Wu S."/>
            <person name="Pasa-Tolic L."/>
            <person name="Chaput D.L."/>
            <person name="Haridas S."/>
            <person name="Grigoriev I.V."/>
            <person name="Santelli C.M."/>
            <person name="Hansel C.M."/>
        </authorList>
    </citation>
    <scope>NUCLEOTIDE SEQUENCE [LARGE SCALE GENOMIC DNA]</scope>
    <source>
        <strain evidence="10 11">AP3s5-JAC2a</strain>
    </source>
</reference>
<evidence type="ECO:0000256" key="3">
    <source>
        <dbReference type="ARBA" id="ARBA00022946"/>
    </source>
</evidence>
<dbReference type="Pfam" id="PF11788">
    <property type="entry name" value="MRP-L46"/>
    <property type="match status" value="1"/>
</dbReference>
<evidence type="ECO:0000259" key="9">
    <source>
        <dbReference type="Pfam" id="PF11788"/>
    </source>
</evidence>
<dbReference type="FunFam" id="3.90.79.10:FF:000018">
    <property type="entry name" value="39S ribosomal protein L46, mitochondrial"/>
    <property type="match status" value="1"/>
</dbReference>
<evidence type="ECO:0000256" key="8">
    <source>
        <dbReference type="SAM" id="MobiDB-lite"/>
    </source>
</evidence>
<dbReference type="Gene3D" id="3.90.79.10">
    <property type="entry name" value="Nucleoside Triphosphate Pyrophosphohydrolase"/>
    <property type="match status" value="1"/>
</dbReference>
<gene>
    <name evidence="10" type="ORF">CC84DRAFT_1121006</name>
</gene>
<evidence type="ECO:0000256" key="7">
    <source>
        <dbReference type="ARBA" id="ARBA00035190"/>
    </source>
</evidence>
<feature type="region of interest" description="Disordered" evidence="8">
    <location>
        <begin position="168"/>
        <end position="197"/>
    </location>
</feature>
<dbReference type="InterPro" id="IPR040008">
    <property type="entry name" value="Ribosomal_mL46"/>
</dbReference>
<organism evidence="10 11">
    <name type="scientific">Paraphaeosphaeria sporulosa</name>
    <dbReference type="NCBI Taxonomy" id="1460663"/>
    <lineage>
        <taxon>Eukaryota</taxon>
        <taxon>Fungi</taxon>
        <taxon>Dikarya</taxon>
        <taxon>Ascomycota</taxon>
        <taxon>Pezizomycotina</taxon>
        <taxon>Dothideomycetes</taxon>
        <taxon>Pleosporomycetidae</taxon>
        <taxon>Pleosporales</taxon>
        <taxon>Massarineae</taxon>
        <taxon>Didymosphaeriaceae</taxon>
        <taxon>Paraphaeosphaeria</taxon>
    </lineage>
</organism>
<comment type="similarity">
    <text evidence="2">Belongs to the mitochondrion-specific ribosomal protein mL46 family.</text>
</comment>
<dbReference type="GeneID" id="28759084"/>
<feature type="compositionally biased region" description="Basic and acidic residues" evidence="8">
    <location>
        <begin position="186"/>
        <end position="197"/>
    </location>
</feature>
<keyword evidence="6" id="KW-0687">Ribonucleoprotein</keyword>
<evidence type="ECO:0000256" key="5">
    <source>
        <dbReference type="ARBA" id="ARBA00023128"/>
    </source>
</evidence>
<keyword evidence="5" id="KW-0496">Mitochondrion</keyword>
<evidence type="ECO:0000313" key="11">
    <source>
        <dbReference type="Proteomes" id="UP000077069"/>
    </source>
</evidence>